<evidence type="ECO:0000256" key="5">
    <source>
        <dbReference type="ARBA" id="ARBA00022729"/>
    </source>
</evidence>
<dbReference type="Pfam" id="PF03349">
    <property type="entry name" value="Toluene_X"/>
    <property type="match status" value="1"/>
</dbReference>
<keyword evidence="7" id="KW-0998">Cell outer membrane</keyword>
<dbReference type="GO" id="GO:0015483">
    <property type="term" value="F:long-chain fatty acid transporting porin activity"/>
    <property type="evidence" value="ECO:0007669"/>
    <property type="project" value="TreeGrafter"/>
</dbReference>
<sequence length="453" mass="48526">MKGLVRTTAAATVSVVALLAAGAASASSFSLRSGSSAEGLGMAYAGAASGGIGMGSMAWNPATITMFPGRHSNWNFTYIGPSASYDPTSPTRVRLPNGAVVPIGAAGGSSLGTGELGGDGAFVPASYSAWQLNDRLWIGMTTGAPYGLRSKPENQVSASQIYGRSARVGTFNVSPTIGYQVNDWLAVGAAVQVQYFKTNLKQAAGIGPTAPNTILEGDSIDFGYRFGVTLTPWQGTNIGLAYRSMIHHSLEGTFSTPVAVPPILGFGSNPIKANLNLPDSVVFGLSQVINDQWQGHLGVEWTNWSRFRRIPIVAVNSGVPFSSLNFQYDDSWYFSAGLEYRYNRDLTLRAGVAYELSAVNDENRTVFISDNDRLWLSAGLSYQVTDRIKLDLGYSYIHVQNASVNYSGNHPQQGAVLYTAEAKPHIHIVSAGLTYRWDDPSQTIPAQPVVRKY</sequence>
<dbReference type="PANTHER" id="PTHR35093">
    <property type="entry name" value="OUTER MEMBRANE PROTEIN NMB0088-RELATED"/>
    <property type="match status" value="1"/>
</dbReference>
<evidence type="ECO:0000256" key="1">
    <source>
        <dbReference type="ARBA" id="ARBA00004571"/>
    </source>
</evidence>
<reference evidence="9 10" key="1">
    <citation type="submission" date="2016-10" db="EMBL/GenBank/DDBJ databases">
        <authorList>
            <person name="de Groot N.N."/>
        </authorList>
    </citation>
    <scope>NUCLEOTIDE SEQUENCE [LARGE SCALE GENOMIC DNA]</scope>
    <source>
        <strain evidence="9 10">DSM 26656</strain>
    </source>
</reference>
<comment type="similarity">
    <text evidence="2">Belongs to the OmpP1/FadL family.</text>
</comment>
<dbReference type="Proteomes" id="UP000236743">
    <property type="component" value="Unassembled WGS sequence"/>
</dbReference>
<comment type="subcellular location">
    <subcellularLocation>
        <location evidence="1">Cell outer membrane</location>
        <topology evidence="1">Multi-pass membrane protein</topology>
    </subcellularLocation>
</comment>
<keyword evidence="3" id="KW-1134">Transmembrane beta strand</keyword>
<dbReference type="InterPro" id="IPR005017">
    <property type="entry name" value="OMPP1/FadL/TodX"/>
</dbReference>
<evidence type="ECO:0000313" key="10">
    <source>
        <dbReference type="Proteomes" id="UP000236743"/>
    </source>
</evidence>
<evidence type="ECO:0000313" key="9">
    <source>
        <dbReference type="EMBL" id="SEG72414.1"/>
    </source>
</evidence>
<dbReference type="RefSeq" id="WP_160115869.1">
    <property type="nucleotide sequence ID" value="NZ_FNUY01000010.1"/>
</dbReference>
<evidence type="ECO:0000256" key="6">
    <source>
        <dbReference type="ARBA" id="ARBA00023136"/>
    </source>
</evidence>
<dbReference type="PANTHER" id="PTHR35093:SF8">
    <property type="entry name" value="OUTER MEMBRANE PROTEIN NMB0088-RELATED"/>
    <property type="match status" value="1"/>
</dbReference>
<dbReference type="SUPFAM" id="SSF56935">
    <property type="entry name" value="Porins"/>
    <property type="match status" value="1"/>
</dbReference>
<keyword evidence="4" id="KW-0812">Transmembrane</keyword>
<dbReference type="Gene3D" id="2.40.160.60">
    <property type="entry name" value="Outer membrane protein transport protein (OMPP1/FadL/TodX)"/>
    <property type="match status" value="1"/>
</dbReference>
<dbReference type="EMBL" id="FNUY01000010">
    <property type="protein sequence ID" value="SEG72414.1"/>
    <property type="molecule type" value="Genomic_DNA"/>
</dbReference>
<feature type="signal peptide" evidence="8">
    <location>
        <begin position="1"/>
        <end position="26"/>
    </location>
</feature>
<proteinExistence type="inferred from homology"/>
<protein>
    <submittedName>
        <fullName evidence="9">Long-chain fatty acid transport protein</fullName>
    </submittedName>
</protein>
<dbReference type="GO" id="GO:0009279">
    <property type="term" value="C:cell outer membrane"/>
    <property type="evidence" value="ECO:0007669"/>
    <property type="project" value="UniProtKB-SubCell"/>
</dbReference>
<keyword evidence="10" id="KW-1185">Reference proteome</keyword>
<feature type="chain" id="PRO_5009294857" evidence="8">
    <location>
        <begin position="27"/>
        <end position="453"/>
    </location>
</feature>
<organism evidence="9 10">
    <name type="scientific">Bosea lathyri</name>
    <dbReference type="NCBI Taxonomy" id="1036778"/>
    <lineage>
        <taxon>Bacteria</taxon>
        <taxon>Pseudomonadati</taxon>
        <taxon>Pseudomonadota</taxon>
        <taxon>Alphaproteobacteria</taxon>
        <taxon>Hyphomicrobiales</taxon>
        <taxon>Boseaceae</taxon>
        <taxon>Bosea</taxon>
    </lineage>
</organism>
<name>A0A1H6CHH6_9HYPH</name>
<keyword evidence="5 8" id="KW-0732">Signal</keyword>
<keyword evidence="6" id="KW-0472">Membrane</keyword>
<evidence type="ECO:0000256" key="7">
    <source>
        <dbReference type="ARBA" id="ARBA00023237"/>
    </source>
</evidence>
<evidence type="ECO:0000256" key="2">
    <source>
        <dbReference type="ARBA" id="ARBA00008163"/>
    </source>
</evidence>
<dbReference type="AlphaFoldDB" id="A0A1H6CHH6"/>
<evidence type="ECO:0000256" key="4">
    <source>
        <dbReference type="ARBA" id="ARBA00022692"/>
    </source>
</evidence>
<evidence type="ECO:0000256" key="3">
    <source>
        <dbReference type="ARBA" id="ARBA00022452"/>
    </source>
</evidence>
<dbReference type="OrthoDB" id="19849at2"/>
<accession>A0A1H6CHH6</accession>
<evidence type="ECO:0000256" key="8">
    <source>
        <dbReference type="SAM" id="SignalP"/>
    </source>
</evidence>
<gene>
    <name evidence="9" type="ORF">SAMN04488115_110134</name>
</gene>